<evidence type="ECO:0008006" key="8">
    <source>
        <dbReference type="Google" id="ProtNLM"/>
    </source>
</evidence>
<evidence type="ECO:0000313" key="7">
    <source>
        <dbReference type="Proteomes" id="UP000633136"/>
    </source>
</evidence>
<reference evidence="6" key="2">
    <citation type="submission" date="2020-09" db="EMBL/GenBank/DDBJ databases">
        <authorList>
            <person name="Sun Q."/>
            <person name="Zhou Y."/>
        </authorList>
    </citation>
    <scope>NUCLEOTIDE SEQUENCE</scope>
    <source>
        <strain evidence="6">CGMCC 1.15388</strain>
    </source>
</reference>
<dbReference type="Pfam" id="PF02361">
    <property type="entry name" value="CbiQ"/>
    <property type="match status" value="1"/>
</dbReference>
<organism evidence="6 7">
    <name type="scientific">Nesterenkonia cremea</name>
    <dbReference type="NCBI Taxonomy" id="1882340"/>
    <lineage>
        <taxon>Bacteria</taxon>
        <taxon>Bacillati</taxon>
        <taxon>Actinomycetota</taxon>
        <taxon>Actinomycetes</taxon>
        <taxon>Micrococcales</taxon>
        <taxon>Micrococcaceae</taxon>
        <taxon>Nesterenkonia</taxon>
    </lineage>
</organism>
<comment type="subcellular location">
    <subcellularLocation>
        <location evidence="1">Membrane</location>
        <topology evidence="1">Multi-pass membrane protein</topology>
    </subcellularLocation>
</comment>
<evidence type="ECO:0000313" key="6">
    <source>
        <dbReference type="EMBL" id="GGE71403.1"/>
    </source>
</evidence>
<accession>A0A917ERM5</accession>
<evidence type="ECO:0000256" key="4">
    <source>
        <dbReference type="ARBA" id="ARBA00023136"/>
    </source>
</evidence>
<reference evidence="6" key="1">
    <citation type="journal article" date="2014" name="Int. J. Syst. Evol. Microbiol.">
        <title>Complete genome sequence of Corynebacterium casei LMG S-19264T (=DSM 44701T), isolated from a smear-ripened cheese.</title>
        <authorList>
            <consortium name="US DOE Joint Genome Institute (JGI-PGF)"/>
            <person name="Walter F."/>
            <person name="Albersmeier A."/>
            <person name="Kalinowski J."/>
            <person name="Ruckert C."/>
        </authorList>
    </citation>
    <scope>NUCLEOTIDE SEQUENCE</scope>
    <source>
        <strain evidence="6">CGMCC 1.15388</strain>
    </source>
</reference>
<feature type="transmembrane region" description="Helical" evidence="5">
    <location>
        <begin position="32"/>
        <end position="49"/>
    </location>
</feature>
<dbReference type="RefSeq" id="WP_188684912.1">
    <property type="nucleotide sequence ID" value="NZ_BMIS01000007.1"/>
</dbReference>
<sequence length="216" mass="23299">MSRRRRPRPLRARDQVFGRTAPGNGILHRTPAWAKVAVLAAVTVTVLILRSPTVSLGVVVAVLLLGAAAGVPPVKVLRLLRRIWLLLAAVLAAQLLFNDLAGAGEVLSRIIACLLGAQLLILTTRPHDLLGVFRTLVLPLRWVGLSPGRIALAGLVMLRAIPYLADLAHLAHRQTQARGLEHSIRARTVPLLTGSVDYARDTGRALAARGIDQVRR</sequence>
<name>A0A917ERM5_9MICC</name>
<keyword evidence="4 5" id="KW-0472">Membrane</keyword>
<protein>
    <recommendedName>
        <fullName evidence="8">Biotin transport system permease protein</fullName>
    </recommendedName>
</protein>
<feature type="transmembrane region" description="Helical" evidence="5">
    <location>
        <begin position="83"/>
        <end position="100"/>
    </location>
</feature>
<keyword evidence="3 5" id="KW-1133">Transmembrane helix</keyword>
<dbReference type="EMBL" id="BMIS01000007">
    <property type="protein sequence ID" value="GGE71403.1"/>
    <property type="molecule type" value="Genomic_DNA"/>
</dbReference>
<gene>
    <name evidence="6" type="ORF">GCM10011401_18100</name>
</gene>
<dbReference type="GO" id="GO:0005886">
    <property type="term" value="C:plasma membrane"/>
    <property type="evidence" value="ECO:0007669"/>
    <property type="project" value="UniProtKB-ARBA"/>
</dbReference>
<dbReference type="Proteomes" id="UP000633136">
    <property type="component" value="Unassembled WGS sequence"/>
</dbReference>
<evidence type="ECO:0000256" key="2">
    <source>
        <dbReference type="ARBA" id="ARBA00022692"/>
    </source>
</evidence>
<keyword evidence="7" id="KW-1185">Reference proteome</keyword>
<keyword evidence="2 5" id="KW-0812">Transmembrane</keyword>
<evidence type="ECO:0000256" key="5">
    <source>
        <dbReference type="SAM" id="Phobius"/>
    </source>
</evidence>
<evidence type="ECO:0000256" key="3">
    <source>
        <dbReference type="ARBA" id="ARBA00022989"/>
    </source>
</evidence>
<feature type="transmembrane region" description="Helical" evidence="5">
    <location>
        <begin position="55"/>
        <end position="71"/>
    </location>
</feature>
<evidence type="ECO:0000256" key="1">
    <source>
        <dbReference type="ARBA" id="ARBA00004141"/>
    </source>
</evidence>
<dbReference type="AlphaFoldDB" id="A0A917ERM5"/>
<dbReference type="InterPro" id="IPR003339">
    <property type="entry name" value="ABC/ECF_trnsptr_transmembrane"/>
</dbReference>
<comment type="caution">
    <text evidence="6">The sequence shown here is derived from an EMBL/GenBank/DDBJ whole genome shotgun (WGS) entry which is preliminary data.</text>
</comment>
<proteinExistence type="predicted"/>